<dbReference type="Proteomes" id="UP000572007">
    <property type="component" value="Unassembled WGS sequence"/>
</dbReference>
<organism evidence="1 2">
    <name type="scientific">Nocardia coubleae</name>
    <dbReference type="NCBI Taxonomy" id="356147"/>
    <lineage>
        <taxon>Bacteria</taxon>
        <taxon>Bacillati</taxon>
        <taxon>Actinomycetota</taxon>
        <taxon>Actinomycetes</taxon>
        <taxon>Mycobacteriales</taxon>
        <taxon>Nocardiaceae</taxon>
        <taxon>Nocardia</taxon>
    </lineage>
</organism>
<comment type="caution">
    <text evidence="1">The sequence shown here is derived from an EMBL/GenBank/DDBJ whole genome shotgun (WGS) entry which is preliminary data.</text>
</comment>
<sequence>MAVQGCADVDGQSVVDQIGCGQPPEIVWAEMVSGKPRIGLGQVLAD</sequence>
<dbReference type="EMBL" id="JAAXOM010000001">
    <property type="protein sequence ID" value="NKX86073.1"/>
    <property type="molecule type" value="Genomic_DNA"/>
</dbReference>
<gene>
    <name evidence="1" type="ORF">HGA10_01930</name>
</gene>
<keyword evidence="2" id="KW-1185">Reference proteome</keyword>
<dbReference type="RefSeq" id="WP_167353264.1">
    <property type="nucleotide sequence ID" value="NZ_JAAXOM010000001.1"/>
</dbReference>
<accession>A0A846VZL8</accession>
<reference evidence="1 2" key="1">
    <citation type="submission" date="2020-04" db="EMBL/GenBank/DDBJ databases">
        <title>MicrobeNet Type strains.</title>
        <authorList>
            <person name="Nicholson A.C."/>
        </authorList>
    </citation>
    <scope>NUCLEOTIDE SEQUENCE [LARGE SCALE GENOMIC DNA]</scope>
    <source>
        <strain evidence="1 2">DSM 44960</strain>
    </source>
</reference>
<proteinExistence type="predicted"/>
<name>A0A846VZL8_9NOCA</name>
<evidence type="ECO:0000313" key="1">
    <source>
        <dbReference type="EMBL" id="NKX86073.1"/>
    </source>
</evidence>
<dbReference type="AlphaFoldDB" id="A0A846VZL8"/>
<protein>
    <submittedName>
        <fullName evidence="1">Uncharacterized protein</fullName>
    </submittedName>
</protein>
<evidence type="ECO:0000313" key="2">
    <source>
        <dbReference type="Proteomes" id="UP000572007"/>
    </source>
</evidence>